<evidence type="ECO:0000313" key="1">
    <source>
        <dbReference type="EMBL" id="KQB36219.1"/>
    </source>
</evidence>
<dbReference type="OrthoDB" id="70703at2157"/>
<gene>
    <name evidence="1" type="ORF">AOG54_07780</name>
</gene>
<organism evidence="1 2">
    <name type="scientific">Acidiplasma aeolicum</name>
    <dbReference type="NCBI Taxonomy" id="507754"/>
    <lineage>
        <taxon>Archaea</taxon>
        <taxon>Methanobacteriati</taxon>
        <taxon>Thermoplasmatota</taxon>
        <taxon>Thermoplasmata</taxon>
        <taxon>Thermoplasmatales</taxon>
        <taxon>Ferroplasmaceae</taxon>
        <taxon>Acidiplasma</taxon>
    </lineage>
</organism>
<dbReference type="AlphaFoldDB" id="A0A0Q0VQR9"/>
<proteinExistence type="predicted"/>
<evidence type="ECO:0000313" key="2">
    <source>
        <dbReference type="Proteomes" id="UP000050320"/>
    </source>
</evidence>
<name>A0A0Q0VQR9_9ARCH</name>
<protein>
    <submittedName>
        <fullName evidence="1">Uncharacterized protein</fullName>
    </submittedName>
</protein>
<dbReference type="EMBL" id="LKBG01000037">
    <property type="protein sequence ID" value="KQB36219.1"/>
    <property type="molecule type" value="Genomic_DNA"/>
</dbReference>
<reference evidence="1 2" key="1">
    <citation type="submission" date="2015-09" db="EMBL/GenBank/DDBJ databases">
        <title>Heavy metals and arsenic resistance mechanisms in polyextremophilic archaea of the family Ferroplasmaceae.</title>
        <authorList>
            <person name="Bulaev A.G."/>
            <person name="Kanygina A.V."/>
        </authorList>
    </citation>
    <scope>NUCLEOTIDE SEQUENCE [LARGE SCALE GENOMIC DNA]</scope>
    <source>
        <strain evidence="1 2">VT</strain>
    </source>
</reference>
<dbReference type="SUPFAM" id="SSF47077">
    <property type="entry name" value="T4 endonuclease V"/>
    <property type="match status" value="1"/>
</dbReference>
<comment type="caution">
    <text evidence="1">The sequence shown here is derived from an EMBL/GenBank/DDBJ whole genome shotgun (WGS) entry which is preliminary data.</text>
</comment>
<dbReference type="RefSeq" id="WP_052656728.1">
    <property type="nucleotide sequence ID" value="NZ_LKBG01000037.1"/>
</dbReference>
<dbReference type="Pfam" id="PF03013">
    <property type="entry name" value="Pyr_excise"/>
    <property type="match status" value="1"/>
</dbReference>
<keyword evidence="2" id="KW-1185">Reference proteome</keyword>
<dbReference type="GeneID" id="84222599"/>
<dbReference type="Gene3D" id="1.10.440.10">
    <property type="entry name" value="T4 endonuclease V"/>
    <property type="match status" value="1"/>
</dbReference>
<accession>A0A0Q0VQR9</accession>
<dbReference type="Proteomes" id="UP000050320">
    <property type="component" value="Unassembled WGS sequence"/>
</dbReference>
<sequence length="158" mass="18615">MRMWMVNPKYMCSSHLLGEHNEIHMAVGYLREGNHLGRYASEKLIQVNTMLSRHNQLVEEMLSRGYKHNSPLIFDPTEIAGHLFEWELSVVIDPKYSLNILMGRCSGCRERYLQNIGRIDLREKWEYAIHKQPNINNSSEKPKRYQVENAMQLLDDIL</sequence>
<dbReference type="InterPro" id="IPR004260">
    <property type="entry name" value="Pyr-dimer_DNA_glycosylase"/>
</dbReference>
<dbReference type="InterPro" id="IPR024796">
    <property type="entry name" value="T4_endonuc_V"/>
</dbReference>